<accession>A0A399RDY6</accession>
<name>A0A399RDY6_9PROT</name>
<evidence type="ECO:0008006" key="4">
    <source>
        <dbReference type="Google" id="ProtNLM"/>
    </source>
</evidence>
<keyword evidence="3" id="KW-1185">Reference proteome</keyword>
<dbReference type="PROSITE" id="PS51257">
    <property type="entry name" value="PROKAR_LIPOPROTEIN"/>
    <property type="match status" value="1"/>
</dbReference>
<proteinExistence type="predicted"/>
<feature type="region of interest" description="Disordered" evidence="1">
    <location>
        <begin position="51"/>
        <end position="73"/>
    </location>
</feature>
<dbReference type="RefSeq" id="WP_119454294.1">
    <property type="nucleotide sequence ID" value="NZ_QWGA01000007.1"/>
</dbReference>
<organism evidence="2 3">
    <name type="scientific">Henriciella algicola</name>
    <dbReference type="NCBI Taxonomy" id="1608422"/>
    <lineage>
        <taxon>Bacteria</taxon>
        <taxon>Pseudomonadati</taxon>
        <taxon>Pseudomonadota</taxon>
        <taxon>Alphaproteobacteria</taxon>
        <taxon>Hyphomonadales</taxon>
        <taxon>Hyphomonadaceae</taxon>
        <taxon>Henriciella</taxon>
    </lineage>
</organism>
<evidence type="ECO:0000313" key="2">
    <source>
        <dbReference type="EMBL" id="RIJ28873.1"/>
    </source>
</evidence>
<gene>
    <name evidence="2" type="ORF">D1222_10885</name>
</gene>
<dbReference type="Proteomes" id="UP000265845">
    <property type="component" value="Unassembled WGS sequence"/>
</dbReference>
<evidence type="ECO:0000313" key="3">
    <source>
        <dbReference type="Proteomes" id="UP000265845"/>
    </source>
</evidence>
<dbReference type="OrthoDB" id="7630503at2"/>
<dbReference type="EMBL" id="QWGA01000007">
    <property type="protein sequence ID" value="RIJ28873.1"/>
    <property type="molecule type" value="Genomic_DNA"/>
</dbReference>
<reference evidence="2 3" key="1">
    <citation type="submission" date="2018-08" db="EMBL/GenBank/DDBJ databases">
        <title>Henriciella mobilis sp. nov., isolated from seawater.</title>
        <authorList>
            <person name="Cheng H."/>
            <person name="Wu Y.-H."/>
            <person name="Xu X.-W."/>
            <person name="Guo L.-L."/>
        </authorList>
    </citation>
    <scope>NUCLEOTIDE SEQUENCE [LARGE SCALE GENOMIC DNA]</scope>
    <source>
        <strain evidence="2 3">CCUG67844</strain>
    </source>
</reference>
<dbReference type="AlphaFoldDB" id="A0A399RDY6"/>
<sequence length="143" mass="15972">MTKAWLIPVFALFVVGCTTTETTGSGVQPPEWYEQRQAELAARGFPQIANVPTVPQTETDGDESIDADSKRAKDQAVRRRTALYQAIVKDPRAAPTYLTPQEIAAWGQEQLSKLEGRPGPADFLTDQEVASLRARFDRRRARR</sequence>
<protein>
    <recommendedName>
        <fullName evidence="4">DUF3035 domain-containing protein</fullName>
    </recommendedName>
</protein>
<evidence type="ECO:0000256" key="1">
    <source>
        <dbReference type="SAM" id="MobiDB-lite"/>
    </source>
</evidence>
<comment type="caution">
    <text evidence="2">The sequence shown here is derived from an EMBL/GenBank/DDBJ whole genome shotgun (WGS) entry which is preliminary data.</text>
</comment>